<accession>A0A098B8G5</accession>
<dbReference type="AlphaFoldDB" id="A0A098B8G5"/>
<reference evidence="5" key="1">
    <citation type="submission" date="2014-07" db="EMBL/GenBank/DDBJ databases">
        <authorList>
            <person name="Hornung V.Bastian."/>
        </authorList>
    </citation>
    <scope>NUCLEOTIDE SEQUENCE</scope>
    <source>
        <strain evidence="5">PCE-S</strain>
    </source>
</reference>
<dbReference type="Pfam" id="PF00936">
    <property type="entry name" value="BMC"/>
    <property type="match status" value="2"/>
</dbReference>
<dbReference type="GO" id="GO:0031469">
    <property type="term" value="C:bacterial microcompartment"/>
    <property type="evidence" value="ECO:0007669"/>
    <property type="project" value="UniProtKB-SubCell"/>
</dbReference>
<evidence type="ECO:0000256" key="1">
    <source>
        <dbReference type="ARBA" id="ARBA00024322"/>
    </source>
</evidence>
<dbReference type="EMBL" id="LK996017">
    <property type="protein sequence ID" value="CDX05154.1"/>
    <property type="molecule type" value="Genomic_DNA"/>
</dbReference>
<dbReference type="InterPro" id="IPR037233">
    <property type="entry name" value="CcmK-like_sf"/>
</dbReference>
<dbReference type="EMBL" id="LOCK01000001">
    <property type="protein sequence ID" value="KTE93481.1"/>
    <property type="molecule type" value="Genomic_DNA"/>
</dbReference>
<evidence type="ECO:0000313" key="7">
    <source>
        <dbReference type="Proteomes" id="UP000054623"/>
    </source>
</evidence>
<proteinExistence type="inferred from homology"/>
<name>A0A098B8G5_DESHA</name>
<dbReference type="PROSITE" id="PS51930">
    <property type="entry name" value="BMC_2"/>
    <property type="match status" value="2"/>
</dbReference>
<dbReference type="PANTHER" id="PTHR33941">
    <property type="entry name" value="PROPANEDIOL UTILIZATION PROTEIN PDUA"/>
    <property type="match status" value="1"/>
</dbReference>
<evidence type="ECO:0000256" key="3">
    <source>
        <dbReference type="PROSITE-ProRule" id="PRU01278"/>
    </source>
</evidence>
<evidence type="ECO:0000259" key="4">
    <source>
        <dbReference type="PROSITE" id="PS51930"/>
    </source>
</evidence>
<dbReference type="SUPFAM" id="SSF143414">
    <property type="entry name" value="CcmK-like"/>
    <property type="match status" value="2"/>
</dbReference>
<dbReference type="SMART" id="SM00877">
    <property type="entry name" value="BMC"/>
    <property type="match status" value="2"/>
</dbReference>
<feature type="domain" description="BMC" evidence="4">
    <location>
        <begin position="96"/>
        <end position="182"/>
    </location>
</feature>
<evidence type="ECO:0000313" key="5">
    <source>
        <dbReference type="EMBL" id="CDX05154.1"/>
    </source>
</evidence>
<feature type="domain" description="BMC" evidence="4">
    <location>
        <begin position="4"/>
        <end position="86"/>
    </location>
</feature>
<dbReference type="InterPro" id="IPR050575">
    <property type="entry name" value="BMC_shell"/>
</dbReference>
<reference evidence="6 7" key="2">
    <citation type="submission" date="2015-12" db="EMBL/GenBank/DDBJ databases">
        <title>Draft Genome Sequence of Desulfitobacterium hafniense Strain DH, a Sulfate-reducing Bacterium Isolated from Paddy Soils.</title>
        <authorList>
            <person name="Bao P."/>
            <person name="Zhang X."/>
            <person name="Li G."/>
        </authorList>
    </citation>
    <scope>NUCLEOTIDE SEQUENCE [LARGE SCALE GENOMIC DNA]</scope>
    <source>
        <strain evidence="6 7">DH</strain>
    </source>
</reference>
<dbReference type="OrthoDB" id="9791973at2"/>
<dbReference type="PATRIC" id="fig|49338.4.peg.5670"/>
<evidence type="ECO:0000313" key="6">
    <source>
        <dbReference type="EMBL" id="KTE93481.1"/>
    </source>
</evidence>
<dbReference type="InterPro" id="IPR011238">
    <property type="entry name" value="Micro_shell_prot_PduT"/>
</dbReference>
<organism evidence="5">
    <name type="scientific">Desulfitobacterium hafniense</name>
    <name type="common">Desulfitobacterium frappieri</name>
    <dbReference type="NCBI Taxonomy" id="49338"/>
    <lineage>
        <taxon>Bacteria</taxon>
        <taxon>Bacillati</taxon>
        <taxon>Bacillota</taxon>
        <taxon>Clostridia</taxon>
        <taxon>Eubacteriales</taxon>
        <taxon>Desulfitobacteriaceae</taxon>
        <taxon>Desulfitobacterium</taxon>
    </lineage>
</organism>
<dbReference type="InterPro" id="IPR044872">
    <property type="entry name" value="CcmK/CsoS1_BMC"/>
</dbReference>
<comment type="similarity">
    <text evidence="3">Belongs to the bacterial microcompartments protein family.</text>
</comment>
<evidence type="ECO:0000256" key="2">
    <source>
        <dbReference type="ARBA" id="ARBA00024446"/>
    </source>
</evidence>
<keyword evidence="2" id="KW-1283">Bacterial microcompartment</keyword>
<comment type="subcellular location">
    <subcellularLocation>
        <location evidence="1">Bacterial microcompartment</location>
    </subcellularLocation>
</comment>
<dbReference type="PIRSF" id="PIRSF034834">
    <property type="entry name" value="PduT"/>
    <property type="match status" value="1"/>
</dbReference>
<dbReference type="InterPro" id="IPR000249">
    <property type="entry name" value="BMC_dom"/>
</dbReference>
<dbReference type="CDD" id="cd07054">
    <property type="entry name" value="BMC_PduT_repeat2"/>
    <property type="match status" value="1"/>
</dbReference>
<protein>
    <submittedName>
        <fullName evidence="5">Microcompartments protein</fullName>
    </submittedName>
    <submittedName>
        <fullName evidence="6">Propanediol utilization protein</fullName>
    </submittedName>
</protein>
<dbReference type="Gene3D" id="3.30.70.1710">
    <property type="match status" value="2"/>
</dbReference>
<sequence length="182" mass="18847">MYRAIGMIELTSVARGIYATDQMLKTAYVDVVSATPVCPGKYIAIVQGDVAAVESSISTGIAISGEYLVDSFVLPNVHEGIFPAITATTMPDGTGALGIMESFSMASMITAADAALKAADVQALELRLGSGLGGKAYFTFTGDVAAVEAGIEAGKAIAMEKGLLVDIEVIPSPSDRLWTSLY</sequence>
<dbReference type="CDD" id="cd07053">
    <property type="entry name" value="BMC_PduT_repeat1"/>
    <property type="match status" value="1"/>
</dbReference>
<dbReference type="RefSeq" id="WP_005815271.1">
    <property type="nucleotide sequence ID" value="NZ_CABKQQ010000054.1"/>
</dbReference>
<dbReference type="Proteomes" id="UP000054623">
    <property type="component" value="Unassembled WGS sequence"/>
</dbReference>
<dbReference type="PANTHER" id="PTHR33941:SF11">
    <property type="entry name" value="BACTERIAL MICROCOMPARTMENT SHELL PROTEIN PDUJ"/>
    <property type="match status" value="1"/>
</dbReference>
<gene>
    <name evidence="6" type="ORF">AT727_00560</name>
    <name evidence="5" type="ORF">DPCES_5268</name>
</gene>